<dbReference type="Proteomes" id="UP000604046">
    <property type="component" value="Unassembled WGS sequence"/>
</dbReference>
<accession>A0A812PB87</accession>
<comment type="caution">
    <text evidence="1">The sequence shown here is derived from an EMBL/GenBank/DDBJ whole genome shotgun (WGS) entry which is preliminary data.</text>
</comment>
<sequence>MACGGDKQAHRLPGCCLTVLPGPRQCIQWQFYRSYWPPNVMRALASLPTNLMGLGSGGTITYQIAISEAHATFRACICMGPIRLPSLLPAPTGGKTRISVCGGRKDVETFQHHLRMCYSVRGNHRVPP</sequence>
<evidence type="ECO:0000313" key="2">
    <source>
        <dbReference type="Proteomes" id="UP000604046"/>
    </source>
</evidence>
<organism evidence="1 2">
    <name type="scientific">Symbiodinium natans</name>
    <dbReference type="NCBI Taxonomy" id="878477"/>
    <lineage>
        <taxon>Eukaryota</taxon>
        <taxon>Sar</taxon>
        <taxon>Alveolata</taxon>
        <taxon>Dinophyceae</taxon>
        <taxon>Suessiales</taxon>
        <taxon>Symbiodiniaceae</taxon>
        <taxon>Symbiodinium</taxon>
    </lineage>
</organism>
<evidence type="ECO:0000313" key="1">
    <source>
        <dbReference type="EMBL" id="CAE7356945.1"/>
    </source>
</evidence>
<keyword evidence="2" id="KW-1185">Reference proteome</keyword>
<protein>
    <submittedName>
        <fullName evidence="1">Uncharacterized protein</fullName>
    </submittedName>
</protein>
<gene>
    <name evidence="1" type="ORF">SNAT2548_LOCUS19024</name>
</gene>
<dbReference type="EMBL" id="CAJNDS010002162">
    <property type="protein sequence ID" value="CAE7356945.1"/>
    <property type="molecule type" value="Genomic_DNA"/>
</dbReference>
<reference evidence="1" key="1">
    <citation type="submission" date="2021-02" db="EMBL/GenBank/DDBJ databases">
        <authorList>
            <person name="Dougan E. K."/>
            <person name="Rhodes N."/>
            <person name="Thang M."/>
            <person name="Chan C."/>
        </authorList>
    </citation>
    <scope>NUCLEOTIDE SEQUENCE</scope>
</reference>
<dbReference type="AlphaFoldDB" id="A0A812PB87"/>
<name>A0A812PB87_9DINO</name>
<feature type="non-terminal residue" evidence="1">
    <location>
        <position position="128"/>
    </location>
</feature>
<proteinExistence type="predicted"/>